<sequence>MNIEKSRGGTFHLFALVSSGELLISPSVSVEGVGEAEFIKGISTAFLDESFDNRCETGFPGNLGLRALPTGISKLISLECLDLSLTAISELPVELKSLTKLKALDLRCMNNLIKIPQHLISSFSKLQTFRMWLPTNRDYQYFEWGEPKVFDVLCLENLERLETLQFFECEYGGDETGKAAYLDFFTENLSEVASVIEIPYLTPFLKLETLELEFLPELKSIYWDALPFPCLKLIHIDDSQELKKLLLNSDSAKRNLLTIEGSEDWWARVERESEATRDAFLPSFKSIKY</sequence>
<organism evidence="1 2">
    <name type="scientific">Gossypium schwendimanii</name>
    <name type="common">Cotton</name>
    <dbReference type="NCBI Taxonomy" id="34291"/>
    <lineage>
        <taxon>Eukaryota</taxon>
        <taxon>Viridiplantae</taxon>
        <taxon>Streptophyta</taxon>
        <taxon>Embryophyta</taxon>
        <taxon>Tracheophyta</taxon>
        <taxon>Spermatophyta</taxon>
        <taxon>Magnoliopsida</taxon>
        <taxon>eudicotyledons</taxon>
        <taxon>Gunneridae</taxon>
        <taxon>Pentapetalae</taxon>
        <taxon>rosids</taxon>
        <taxon>malvids</taxon>
        <taxon>Malvales</taxon>
        <taxon>Malvaceae</taxon>
        <taxon>Malvoideae</taxon>
        <taxon>Gossypium</taxon>
    </lineage>
</organism>
<proteinExistence type="predicted"/>
<dbReference type="PANTHER" id="PTHR47186">
    <property type="entry name" value="LEUCINE-RICH REPEAT-CONTAINING PROTEIN 57"/>
    <property type="match status" value="1"/>
</dbReference>
<dbReference type="Gene3D" id="3.80.10.10">
    <property type="entry name" value="Ribonuclease Inhibitor"/>
    <property type="match status" value="1"/>
</dbReference>
<dbReference type="Proteomes" id="UP000593576">
    <property type="component" value="Unassembled WGS sequence"/>
</dbReference>
<dbReference type="InterPro" id="IPR032675">
    <property type="entry name" value="LRR_dom_sf"/>
</dbReference>
<protein>
    <submittedName>
        <fullName evidence="1">Uncharacterized protein</fullName>
    </submittedName>
</protein>
<dbReference type="EMBL" id="JABFAF010269635">
    <property type="protein sequence ID" value="MBA0877859.1"/>
    <property type="molecule type" value="Genomic_DNA"/>
</dbReference>
<dbReference type="PANTHER" id="PTHR47186:SF40">
    <property type="entry name" value="NB-ARC DOMAIN-CONTAINING PROTEIN"/>
    <property type="match status" value="1"/>
</dbReference>
<dbReference type="AlphaFoldDB" id="A0A7J9N5J9"/>
<dbReference type="SUPFAM" id="SSF52058">
    <property type="entry name" value="L domain-like"/>
    <property type="match status" value="1"/>
</dbReference>
<keyword evidence="2" id="KW-1185">Reference proteome</keyword>
<accession>A0A7J9N5J9</accession>
<evidence type="ECO:0000313" key="1">
    <source>
        <dbReference type="EMBL" id="MBA0877859.1"/>
    </source>
</evidence>
<dbReference type="OrthoDB" id="1582237at2759"/>
<comment type="caution">
    <text evidence="1">The sequence shown here is derived from an EMBL/GenBank/DDBJ whole genome shotgun (WGS) entry which is preliminary data.</text>
</comment>
<gene>
    <name evidence="1" type="ORF">Goshw_009871</name>
</gene>
<evidence type="ECO:0000313" key="2">
    <source>
        <dbReference type="Proteomes" id="UP000593576"/>
    </source>
</evidence>
<name>A0A7J9N5J9_GOSSC</name>
<reference evidence="1 2" key="1">
    <citation type="journal article" date="2019" name="Genome Biol. Evol.">
        <title>Insights into the evolution of the New World diploid cottons (Gossypium, subgenus Houzingenia) based on genome sequencing.</title>
        <authorList>
            <person name="Grover C.E."/>
            <person name="Arick M.A. 2nd"/>
            <person name="Thrash A."/>
            <person name="Conover J.L."/>
            <person name="Sanders W.S."/>
            <person name="Peterson D.G."/>
            <person name="Frelichowski J.E."/>
            <person name="Scheffler J.A."/>
            <person name="Scheffler B.E."/>
            <person name="Wendel J.F."/>
        </authorList>
    </citation>
    <scope>NUCLEOTIDE SEQUENCE [LARGE SCALE GENOMIC DNA]</scope>
    <source>
        <strain evidence="1">1</strain>
        <tissue evidence="1">Leaf</tissue>
    </source>
</reference>